<dbReference type="GO" id="GO:0005524">
    <property type="term" value="F:ATP binding"/>
    <property type="evidence" value="ECO:0007669"/>
    <property type="project" value="UniProtKB-KW"/>
</dbReference>
<dbReference type="AlphaFoldDB" id="A0A1Y2HWR6"/>
<protein>
    <submittedName>
        <fullName evidence="6">ABC1 family-domain-containing protein</fullName>
    </submittedName>
</protein>
<dbReference type="SUPFAM" id="SSF56112">
    <property type="entry name" value="Protein kinase-like (PK-like)"/>
    <property type="match status" value="1"/>
</dbReference>
<dbReference type="STRING" id="765915.A0A1Y2HWR6"/>
<accession>A0A1Y2HWR6</accession>
<proteinExistence type="inferred from homology"/>
<keyword evidence="3" id="KW-0547">Nucleotide-binding</keyword>
<evidence type="ECO:0000313" key="6">
    <source>
        <dbReference type="EMBL" id="ORZ38394.1"/>
    </source>
</evidence>
<evidence type="ECO:0000259" key="5">
    <source>
        <dbReference type="Pfam" id="PF03109"/>
    </source>
</evidence>
<dbReference type="PANTHER" id="PTHR43851:SF3">
    <property type="entry name" value="COENZYME Q8"/>
    <property type="match status" value="1"/>
</dbReference>
<dbReference type="GO" id="GO:0006744">
    <property type="term" value="P:ubiquinone biosynthetic process"/>
    <property type="evidence" value="ECO:0007669"/>
    <property type="project" value="TreeGrafter"/>
</dbReference>
<dbReference type="InterPro" id="IPR004147">
    <property type="entry name" value="ABC1_dom"/>
</dbReference>
<evidence type="ECO:0000313" key="7">
    <source>
        <dbReference type="Proteomes" id="UP000193411"/>
    </source>
</evidence>
<reference evidence="6 7" key="1">
    <citation type="submission" date="2016-07" db="EMBL/GenBank/DDBJ databases">
        <title>Pervasive Adenine N6-methylation of Active Genes in Fungi.</title>
        <authorList>
            <consortium name="DOE Joint Genome Institute"/>
            <person name="Mondo S.J."/>
            <person name="Dannebaum R.O."/>
            <person name="Kuo R.C."/>
            <person name="Labutti K."/>
            <person name="Haridas S."/>
            <person name="Kuo A."/>
            <person name="Salamov A."/>
            <person name="Ahrendt S.R."/>
            <person name="Lipzen A."/>
            <person name="Sullivan W."/>
            <person name="Andreopoulos W.B."/>
            <person name="Clum A."/>
            <person name="Lindquist E."/>
            <person name="Daum C."/>
            <person name="Ramamoorthy G.K."/>
            <person name="Gryganskyi A."/>
            <person name="Culley D."/>
            <person name="Magnuson J.K."/>
            <person name="James T.Y."/>
            <person name="O'Malley M.A."/>
            <person name="Stajich J.E."/>
            <person name="Spatafora J.W."/>
            <person name="Visel A."/>
            <person name="Grigoriev I.V."/>
        </authorList>
    </citation>
    <scope>NUCLEOTIDE SEQUENCE [LARGE SCALE GENOMIC DNA]</scope>
    <source>
        <strain evidence="6 7">PL171</strain>
    </source>
</reference>
<dbReference type="EMBL" id="MCFL01000009">
    <property type="protein sequence ID" value="ORZ38394.1"/>
    <property type="molecule type" value="Genomic_DNA"/>
</dbReference>
<dbReference type="GO" id="GO:0016740">
    <property type="term" value="F:transferase activity"/>
    <property type="evidence" value="ECO:0007669"/>
    <property type="project" value="UniProtKB-KW"/>
</dbReference>
<name>A0A1Y2HWR6_9FUNG</name>
<keyword evidence="4" id="KW-0067">ATP-binding</keyword>
<dbReference type="Proteomes" id="UP000193411">
    <property type="component" value="Unassembled WGS sequence"/>
</dbReference>
<dbReference type="OrthoDB" id="201153at2759"/>
<organism evidence="6 7">
    <name type="scientific">Catenaria anguillulae PL171</name>
    <dbReference type="NCBI Taxonomy" id="765915"/>
    <lineage>
        <taxon>Eukaryota</taxon>
        <taxon>Fungi</taxon>
        <taxon>Fungi incertae sedis</taxon>
        <taxon>Blastocladiomycota</taxon>
        <taxon>Blastocladiomycetes</taxon>
        <taxon>Blastocladiales</taxon>
        <taxon>Catenariaceae</taxon>
        <taxon>Catenaria</taxon>
    </lineage>
</organism>
<evidence type="ECO:0000256" key="4">
    <source>
        <dbReference type="ARBA" id="ARBA00022840"/>
    </source>
</evidence>
<comment type="similarity">
    <text evidence="1">Belongs to the protein kinase superfamily. ADCK protein kinase family.</text>
</comment>
<evidence type="ECO:0000256" key="1">
    <source>
        <dbReference type="ARBA" id="ARBA00009670"/>
    </source>
</evidence>
<comment type="caution">
    <text evidence="6">The sequence shown here is derived from an EMBL/GenBank/DDBJ whole genome shotgun (WGS) entry which is preliminary data.</text>
</comment>
<keyword evidence="2" id="KW-0808">Transferase</keyword>
<dbReference type="InterPro" id="IPR034646">
    <property type="entry name" value="ADCK3_dom"/>
</dbReference>
<evidence type="ECO:0000256" key="2">
    <source>
        <dbReference type="ARBA" id="ARBA00022679"/>
    </source>
</evidence>
<dbReference type="Pfam" id="PF03109">
    <property type="entry name" value="ABC1"/>
    <property type="match status" value="1"/>
</dbReference>
<keyword evidence="7" id="KW-1185">Reference proteome</keyword>
<evidence type="ECO:0000256" key="3">
    <source>
        <dbReference type="ARBA" id="ARBA00022741"/>
    </source>
</evidence>
<feature type="domain" description="ABC1 atypical kinase-like" evidence="5">
    <location>
        <begin position="68"/>
        <end position="307"/>
    </location>
</feature>
<gene>
    <name evidence="6" type="ORF">BCR44DRAFT_1387829</name>
</gene>
<dbReference type="CDD" id="cd13970">
    <property type="entry name" value="ABC1_ADCK3"/>
    <property type="match status" value="1"/>
</dbReference>
<sequence>MSESIKRSLGASTPVIDGASPFLTPDNVERIVRTLTQMRGAALKLGQMISIQDAGVFPREIEQVLQQVQNGANYMPRRQMRQVMAGELGQDWVSKFQEFDPVPFAAASIGQVHRAKLHDGRVVAVKVQYPGVADSIDSDLAHLKSIGVMAGFLPKGLFLENSMAVARRELLWETDYIREAHWMQRFGEKLKDHPVVDVPEPIMDLTTSKVLTMTFVPGSPLGTVADMDKATRNFVAEEILKLTLVELLDLGFMQTDPNWSNFLFDPETRRIKLLDFGSAREFDWGFLARYANVLEAAAKQDEAGVMKWSEELGFLTGYETDVMKQAHLQAVLTLGAPFTIPMYDFAQARQVTKQVRDLIPTMLEHRLTPPPDETYSLHRKVSGVFLLCARLGATLPCRELLWSSLEKFRERQAKGELPLPTPENAPKIEVMSK</sequence>
<dbReference type="PANTHER" id="PTHR43851">
    <property type="match status" value="1"/>
</dbReference>
<dbReference type="InterPro" id="IPR011009">
    <property type="entry name" value="Kinase-like_dom_sf"/>
</dbReference>
<dbReference type="InterPro" id="IPR051409">
    <property type="entry name" value="Atypical_kinase_ADCK"/>
</dbReference>